<keyword evidence="8" id="KW-1185">Reference proteome</keyword>
<dbReference type="InterPro" id="IPR002893">
    <property type="entry name" value="Znf_MYND"/>
</dbReference>
<sequence>MAGMSASGIPLEISCNYCQNYAKDKRTLQKCARCRTSLYCSRDCQKKDWPTHKPACSPPDEQREFVQKSILRLQKDDRQFLALQYALAHNLLEDHGAPPDHRKLWVLVALVILHPLHEPDFFSLFRLPNQPSSAKPFTEKSIASGVRITGFIDASDTKKHTLDTNMLAIWNKYRAFLDKHGREKALAVLVQFQWRGMCVFVSPIGIDPEEFEDAKKAAKETPPESWGIRSTNSFLL</sequence>
<evidence type="ECO:0000256" key="2">
    <source>
        <dbReference type="ARBA" id="ARBA00022771"/>
    </source>
</evidence>
<accession>A0A8S0XRU5</accession>
<evidence type="ECO:0000256" key="4">
    <source>
        <dbReference type="PROSITE-ProRule" id="PRU00134"/>
    </source>
</evidence>
<feature type="region of interest" description="Disordered" evidence="5">
    <location>
        <begin position="213"/>
        <end position="236"/>
    </location>
</feature>
<dbReference type="OrthoDB" id="341421at2759"/>
<organism evidence="7 8">
    <name type="scientific">Cyclocybe aegerita</name>
    <name type="common">Black poplar mushroom</name>
    <name type="synonym">Agrocybe aegerita</name>
    <dbReference type="NCBI Taxonomy" id="1973307"/>
    <lineage>
        <taxon>Eukaryota</taxon>
        <taxon>Fungi</taxon>
        <taxon>Dikarya</taxon>
        <taxon>Basidiomycota</taxon>
        <taxon>Agaricomycotina</taxon>
        <taxon>Agaricomycetes</taxon>
        <taxon>Agaricomycetidae</taxon>
        <taxon>Agaricales</taxon>
        <taxon>Agaricineae</taxon>
        <taxon>Bolbitiaceae</taxon>
        <taxon>Cyclocybe</taxon>
    </lineage>
</organism>
<gene>
    <name evidence="7" type="ORF">AAE3_LOCUS12040</name>
</gene>
<dbReference type="PROSITE" id="PS01360">
    <property type="entry name" value="ZF_MYND_1"/>
    <property type="match status" value="1"/>
</dbReference>
<keyword evidence="2 4" id="KW-0863">Zinc-finger</keyword>
<evidence type="ECO:0000259" key="6">
    <source>
        <dbReference type="PROSITE" id="PS50865"/>
    </source>
</evidence>
<dbReference type="Gene3D" id="6.10.140.2220">
    <property type="match status" value="1"/>
</dbReference>
<name>A0A8S0XRU5_CYCAE</name>
<dbReference type="PROSITE" id="PS50865">
    <property type="entry name" value="ZF_MYND_2"/>
    <property type="match status" value="1"/>
</dbReference>
<dbReference type="GO" id="GO:0008270">
    <property type="term" value="F:zinc ion binding"/>
    <property type="evidence" value="ECO:0007669"/>
    <property type="project" value="UniProtKB-KW"/>
</dbReference>
<comment type="caution">
    <text evidence="7">The sequence shown here is derived from an EMBL/GenBank/DDBJ whole genome shotgun (WGS) entry which is preliminary data.</text>
</comment>
<protein>
    <recommendedName>
        <fullName evidence="6">MYND-type domain-containing protein</fullName>
    </recommendedName>
</protein>
<evidence type="ECO:0000256" key="5">
    <source>
        <dbReference type="SAM" id="MobiDB-lite"/>
    </source>
</evidence>
<dbReference type="Proteomes" id="UP000467700">
    <property type="component" value="Unassembled WGS sequence"/>
</dbReference>
<evidence type="ECO:0000313" key="7">
    <source>
        <dbReference type="EMBL" id="CAA7269773.1"/>
    </source>
</evidence>
<dbReference type="AlphaFoldDB" id="A0A8S0XRU5"/>
<feature type="compositionally biased region" description="Basic and acidic residues" evidence="5">
    <location>
        <begin position="213"/>
        <end position="222"/>
    </location>
</feature>
<dbReference type="Pfam" id="PF01753">
    <property type="entry name" value="zf-MYND"/>
    <property type="match status" value="1"/>
</dbReference>
<keyword evidence="1" id="KW-0479">Metal-binding</keyword>
<keyword evidence="3" id="KW-0862">Zinc</keyword>
<dbReference type="SUPFAM" id="SSF144232">
    <property type="entry name" value="HIT/MYND zinc finger-like"/>
    <property type="match status" value="1"/>
</dbReference>
<reference evidence="7 8" key="1">
    <citation type="submission" date="2020-01" db="EMBL/GenBank/DDBJ databases">
        <authorList>
            <person name="Gupta K D."/>
        </authorList>
    </citation>
    <scope>NUCLEOTIDE SEQUENCE [LARGE SCALE GENOMIC DNA]</scope>
</reference>
<evidence type="ECO:0000256" key="1">
    <source>
        <dbReference type="ARBA" id="ARBA00022723"/>
    </source>
</evidence>
<proteinExistence type="predicted"/>
<feature type="domain" description="MYND-type" evidence="6">
    <location>
        <begin position="15"/>
        <end position="56"/>
    </location>
</feature>
<evidence type="ECO:0000256" key="3">
    <source>
        <dbReference type="ARBA" id="ARBA00022833"/>
    </source>
</evidence>
<evidence type="ECO:0000313" key="8">
    <source>
        <dbReference type="Proteomes" id="UP000467700"/>
    </source>
</evidence>
<dbReference type="EMBL" id="CACVBS010000080">
    <property type="protein sequence ID" value="CAA7269773.1"/>
    <property type="molecule type" value="Genomic_DNA"/>
</dbReference>